<evidence type="ECO:0000313" key="1">
    <source>
        <dbReference type="EMBL" id="MBB3732097.1"/>
    </source>
</evidence>
<organism evidence="1 2">
    <name type="scientific">Nonomuraea dietziae</name>
    <dbReference type="NCBI Taxonomy" id="65515"/>
    <lineage>
        <taxon>Bacteria</taxon>
        <taxon>Bacillati</taxon>
        <taxon>Actinomycetota</taxon>
        <taxon>Actinomycetes</taxon>
        <taxon>Streptosporangiales</taxon>
        <taxon>Streptosporangiaceae</taxon>
        <taxon>Nonomuraea</taxon>
    </lineage>
</organism>
<keyword evidence="2" id="KW-1185">Reference proteome</keyword>
<dbReference type="Proteomes" id="UP000579945">
    <property type="component" value="Unassembled WGS sequence"/>
</dbReference>
<reference evidence="1 2" key="1">
    <citation type="submission" date="2020-08" db="EMBL/GenBank/DDBJ databases">
        <title>Sequencing the genomes of 1000 actinobacteria strains.</title>
        <authorList>
            <person name="Klenk H.-P."/>
        </authorList>
    </citation>
    <scope>NUCLEOTIDE SEQUENCE [LARGE SCALE GENOMIC DNA]</scope>
    <source>
        <strain evidence="1 2">DSM 44320</strain>
    </source>
</reference>
<sequence>MVETAVGAGTKVRLRVPKARHSSL</sequence>
<proteinExistence type="predicted"/>
<evidence type="ECO:0000313" key="2">
    <source>
        <dbReference type="Proteomes" id="UP000579945"/>
    </source>
</evidence>
<protein>
    <submittedName>
        <fullName evidence="1">Uncharacterized protein</fullName>
    </submittedName>
</protein>
<gene>
    <name evidence="1" type="ORF">FHR33_007957</name>
</gene>
<comment type="caution">
    <text evidence="1">The sequence shown here is derived from an EMBL/GenBank/DDBJ whole genome shotgun (WGS) entry which is preliminary data.</text>
</comment>
<dbReference type="AlphaFoldDB" id="A0A7W5YSA9"/>
<dbReference type="EMBL" id="JACIBV010000001">
    <property type="protein sequence ID" value="MBB3732097.1"/>
    <property type="molecule type" value="Genomic_DNA"/>
</dbReference>
<accession>A0A7W5YSA9</accession>
<name>A0A7W5YSA9_9ACTN</name>